<dbReference type="InterPro" id="IPR002813">
    <property type="entry name" value="Arg_biosynth_ArgJ"/>
</dbReference>
<dbReference type="PANTHER" id="PTHR23100:SF0">
    <property type="entry name" value="ARGININE BIOSYNTHESIS BIFUNCTIONAL PROTEIN ARGJ, MITOCHONDRIAL"/>
    <property type="match status" value="1"/>
</dbReference>
<keyword evidence="5 10" id="KW-0055">Arginine biosynthesis</keyword>
<keyword evidence="4 10" id="KW-0963">Cytoplasm</keyword>
<comment type="subcellular location">
    <subcellularLocation>
        <location evidence="1 10">Cytoplasm</location>
    </subcellularLocation>
</comment>
<keyword evidence="9 10" id="KW-0012">Acyltransferase</keyword>
<accession>A0A842JEW7</accession>
<dbReference type="Pfam" id="PF01960">
    <property type="entry name" value="ArgJ"/>
    <property type="match status" value="1"/>
</dbReference>
<dbReference type="GO" id="GO:0005737">
    <property type="term" value="C:cytoplasm"/>
    <property type="evidence" value="ECO:0007669"/>
    <property type="project" value="UniProtKB-SubCell"/>
</dbReference>
<sequence length="444" mass="44852">MTNSVQASGDPAAGFAPLRPPSSADAPPASEPGGVTRARGFRAVGVHAGFRKDPSRLDLALVVADEPCACAAVFTRNVFCAAPVTVSRAQLGADQPGEPAYGTARAVVVNSGNANAATGERGLETARATTRIVGDAVGCPADEVLVASTGVIGEHLPLEPFETGVPAAAAALSPDGGADAARAIMTTDTLPKEAAASFDGADIGYAGCTFFVGGMAKGSGMIMPNMATMIAVVTTDAPVLPHDLHKALARAAGASFNKVTVDSDTSTNDSCFLLASGAAAPAGAEPFAPGTPAFAAFEQALGDVCQNLARQMAADGEGATRLVTVNVTGAATPADADAAARAVANSPLVKTAVYGHDANWGRVAMAIGKSGAAFRQQDAAIDIMGMPVCRGGLTVPFDEDEALRRFENPEIVIDVDLGAGDAATTVWTCDFSHDYVTINGDYRS</sequence>
<evidence type="ECO:0000256" key="3">
    <source>
        <dbReference type="ARBA" id="ARBA00011475"/>
    </source>
</evidence>
<dbReference type="PANTHER" id="PTHR23100">
    <property type="entry name" value="ARGININE BIOSYNTHESIS BIFUNCTIONAL PROTEIN ARGJ"/>
    <property type="match status" value="1"/>
</dbReference>
<comment type="caution">
    <text evidence="12">The sequence shown here is derived from an EMBL/GenBank/DDBJ whole genome shotgun (WGS) entry which is preliminary data.</text>
</comment>
<feature type="site" description="Involved in the stabilization of negative charge on the oxyanion by the formation of the oxyanion hole" evidence="10">
    <location>
        <position position="150"/>
    </location>
</feature>
<evidence type="ECO:0000313" key="12">
    <source>
        <dbReference type="EMBL" id="MBC2889984.1"/>
    </source>
</evidence>
<evidence type="ECO:0000256" key="11">
    <source>
        <dbReference type="SAM" id="MobiDB-lite"/>
    </source>
</evidence>
<dbReference type="InterPro" id="IPR042195">
    <property type="entry name" value="ArgJ_beta_C"/>
</dbReference>
<keyword evidence="8 10" id="KW-0068">Autocatalytic cleavage</keyword>
<comment type="similarity">
    <text evidence="2 10">Belongs to the ArgJ family.</text>
</comment>
<feature type="chain" id="PRO_5033185331" description="Arginine biosynthesis bifunctional protein ArgJ alpha chain" evidence="10">
    <location>
        <begin position="1"/>
        <end position="227"/>
    </location>
</feature>
<feature type="binding site" evidence="10">
    <location>
        <position position="444"/>
    </location>
    <ligand>
        <name>substrate</name>
    </ligand>
</feature>
<evidence type="ECO:0000313" key="13">
    <source>
        <dbReference type="Proteomes" id="UP000587396"/>
    </source>
</evidence>
<protein>
    <recommendedName>
        <fullName evidence="10">Arginine biosynthesis bifunctional protein ArgJ</fullName>
    </recommendedName>
    <domain>
        <recommendedName>
            <fullName evidence="10">Glutamate N-acetyltransferase</fullName>
            <ecNumber evidence="10">2.3.1.35</ecNumber>
        </recommendedName>
        <alternativeName>
            <fullName evidence="10">Ornithine acetyltransferase</fullName>
            <shortName evidence="10">OATase</shortName>
        </alternativeName>
        <alternativeName>
            <fullName evidence="10">Ornithine transacetylase</fullName>
        </alternativeName>
    </domain>
    <domain>
        <recommendedName>
            <fullName evidence="10">Amino-acid acetyltransferase</fullName>
            <ecNumber evidence="10">2.3.1.1</ecNumber>
        </recommendedName>
        <alternativeName>
            <fullName evidence="10">N-acetylglutamate synthase</fullName>
            <shortName evidence="10">AGSase</shortName>
        </alternativeName>
    </domain>
    <component>
        <recommendedName>
            <fullName evidence="10">Arginine biosynthesis bifunctional protein ArgJ alpha chain</fullName>
        </recommendedName>
    </component>
    <component>
        <recommendedName>
            <fullName evidence="10">Arginine biosynthesis bifunctional protein ArgJ beta chain</fullName>
        </recommendedName>
    </component>
</protein>
<keyword evidence="13" id="KW-1185">Reference proteome</keyword>
<feature type="site" description="Cleavage; by autolysis" evidence="10">
    <location>
        <begin position="227"/>
        <end position="228"/>
    </location>
</feature>
<feature type="active site" description="Nucleophile" evidence="10">
    <location>
        <position position="228"/>
    </location>
</feature>
<comment type="catalytic activity">
    <reaction evidence="10">
        <text>N(2)-acetyl-L-ornithine + L-glutamate = N-acetyl-L-glutamate + L-ornithine</text>
        <dbReference type="Rhea" id="RHEA:15349"/>
        <dbReference type="ChEBI" id="CHEBI:29985"/>
        <dbReference type="ChEBI" id="CHEBI:44337"/>
        <dbReference type="ChEBI" id="CHEBI:46911"/>
        <dbReference type="ChEBI" id="CHEBI:57805"/>
        <dbReference type="EC" id="2.3.1.35"/>
    </reaction>
</comment>
<dbReference type="GO" id="GO:0006592">
    <property type="term" value="P:ornithine biosynthetic process"/>
    <property type="evidence" value="ECO:0007669"/>
    <property type="project" value="TreeGrafter"/>
</dbReference>
<feature type="compositionally biased region" description="Low complexity" evidence="11">
    <location>
        <begin position="21"/>
        <end position="32"/>
    </location>
</feature>
<dbReference type="FunFam" id="3.10.20.340:FF:000003">
    <property type="entry name" value="Arginine biosynthesis bifunctional protein ArgJ"/>
    <property type="match status" value="1"/>
</dbReference>
<name>A0A842JEW7_9ACTN</name>
<feature type="site" description="Involved in the stabilization of negative charge on the oxyanion by the formation of the oxyanion hole" evidence="10">
    <location>
        <position position="149"/>
    </location>
</feature>
<comment type="catalytic activity">
    <reaction evidence="10">
        <text>L-glutamate + acetyl-CoA = N-acetyl-L-glutamate + CoA + H(+)</text>
        <dbReference type="Rhea" id="RHEA:24292"/>
        <dbReference type="ChEBI" id="CHEBI:15378"/>
        <dbReference type="ChEBI" id="CHEBI:29985"/>
        <dbReference type="ChEBI" id="CHEBI:44337"/>
        <dbReference type="ChEBI" id="CHEBI:57287"/>
        <dbReference type="ChEBI" id="CHEBI:57288"/>
        <dbReference type="EC" id="2.3.1.1"/>
    </reaction>
</comment>
<gene>
    <name evidence="10 12" type="primary">argJ</name>
    <name evidence="12" type="ORF">H7313_11635</name>
</gene>
<dbReference type="HAMAP" id="MF_01106">
    <property type="entry name" value="ArgJ"/>
    <property type="match status" value="1"/>
</dbReference>
<evidence type="ECO:0000256" key="8">
    <source>
        <dbReference type="ARBA" id="ARBA00022813"/>
    </source>
</evidence>
<feature type="binding site" evidence="10">
    <location>
        <position position="217"/>
    </location>
    <ligand>
        <name>substrate</name>
    </ligand>
</feature>
<dbReference type="Gene3D" id="3.10.20.340">
    <property type="entry name" value="ArgJ beta chain, C-terminal domain"/>
    <property type="match status" value="1"/>
</dbReference>
<comment type="function">
    <text evidence="10">Catalyzes two activities which are involved in the cyclic version of arginine biosynthesis: the synthesis of N-acetylglutamate from glutamate and acetyl-CoA as the acetyl donor, and of ornithine by transacetylation between N(2)-acetylornithine and glutamate.</text>
</comment>
<evidence type="ECO:0000256" key="2">
    <source>
        <dbReference type="ARBA" id="ARBA00006774"/>
    </source>
</evidence>
<dbReference type="GO" id="GO:0004042">
    <property type="term" value="F:L-glutamate N-acetyltransferase activity"/>
    <property type="evidence" value="ECO:0007669"/>
    <property type="project" value="UniProtKB-UniRule"/>
</dbReference>
<organism evidence="12 13">
    <name type="scientific">Gordonibacter massiliensis</name>
    <name type="common">ex Traore et al. 2017</name>
    <dbReference type="NCBI Taxonomy" id="1841863"/>
    <lineage>
        <taxon>Bacteria</taxon>
        <taxon>Bacillati</taxon>
        <taxon>Actinomycetota</taxon>
        <taxon>Coriobacteriia</taxon>
        <taxon>Eggerthellales</taxon>
        <taxon>Eggerthellaceae</taxon>
        <taxon>Gordonibacter</taxon>
    </lineage>
</organism>
<evidence type="ECO:0000256" key="7">
    <source>
        <dbReference type="ARBA" id="ARBA00022679"/>
    </source>
</evidence>
<feature type="binding site" evidence="10">
    <location>
        <position position="317"/>
    </location>
    <ligand>
        <name>substrate</name>
    </ligand>
</feature>
<evidence type="ECO:0000256" key="9">
    <source>
        <dbReference type="ARBA" id="ARBA00023315"/>
    </source>
</evidence>
<comment type="pathway">
    <text evidence="10">Amino-acid biosynthesis; L-arginine biosynthesis; N(2)-acetyl-L-ornithine from L-glutamate: step 1/4.</text>
</comment>
<feature type="binding site" evidence="10">
    <location>
        <position position="186"/>
    </location>
    <ligand>
        <name>substrate</name>
    </ligand>
</feature>
<feature type="binding site" evidence="10">
    <location>
        <position position="439"/>
    </location>
    <ligand>
        <name>substrate</name>
    </ligand>
</feature>
<reference evidence="12 13" key="1">
    <citation type="submission" date="2020-08" db="EMBL/GenBank/DDBJ databases">
        <authorList>
            <person name="Liu C."/>
            <person name="Sun Q."/>
        </authorList>
    </citation>
    <scope>NUCLEOTIDE SEQUENCE [LARGE SCALE GENOMIC DNA]</scope>
    <source>
        <strain evidence="12 13">N22</strain>
    </source>
</reference>
<dbReference type="UniPathway" id="UPA00068">
    <property type="reaction ID" value="UER00106"/>
</dbReference>
<keyword evidence="7 10" id="KW-0808">Transferase</keyword>
<feature type="region of interest" description="Disordered" evidence="11">
    <location>
        <begin position="1"/>
        <end position="37"/>
    </location>
</feature>
<dbReference type="GO" id="GO:0006526">
    <property type="term" value="P:L-arginine biosynthetic process"/>
    <property type="evidence" value="ECO:0007669"/>
    <property type="project" value="UniProtKB-UniRule"/>
</dbReference>
<dbReference type="RefSeq" id="WP_185905745.1">
    <property type="nucleotide sequence ID" value="NZ_JACMSE010000009.1"/>
</dbReference>
<evidence type="ECO:0000256" key="1">
    <source>
        <dbReference type="ARBA" id="ARBA00004496"/>
    </source>
</evidence>
<dbReference type="Gene3D" id="3.60.70.12">
    <property type="entry name" value="L-amino peptidase D-ALA esterase/amidase"/>
    <property type="match status" value="1"/>
</dbReference>
<feature type="binding site" evidence="10">
    <location>
        <position position="228"/>
    </location>
    <ligand>
        <name>substrate</name>
    </ligand>
</feature>
<evidence type="ECO:0000256" key="4">
    <source>
        <dbReference type="ARBA" id="ARBA00022490"/>
    </source>
</evidence>
<comment type="subunit">
    <text evidence="3 10">Heterotetramer of two alpha and two beta chains.</text>
</comment>
<proteinExistence type="inferred from homology"/>
<evidence type="ECO:0000256" key="5">
    <source>
        <dbReference type="ARBA" id="ARBA00022571"/>
    </source>
</evidence>
<dbReference type="EMBL" id="JACMSE010000009">
    <property type="protein sequence ID" value="MBC2889984.1"/>
    <property type="molecule type" value="Genomic_DNA"/>
</dbReference>
<dbReference type="CDD" id="cd02152">
    <property type="entry name" value="OAT"/>
    <property type="match status" value="1"/>
</dbReference>
<dbReference type="InterPro" id="IPR016117">
    <property type="entry name" value="ArgJ-like_dom_sf"/>
</dbReference>
<dbReference type="SUPFAM" id="SSF56266">
    <property type="entry name" value="DmpA/ArgJ-like"/>
    <property type="match status" value="1"/>
</dbReference>
<dbReference type="AlphaFoldDB" id="A0A842JEW7"/>
<feature type="chain" id="PRO_5033185330" description="Arginine biosynthesis bifunctional protein ArgJ beta chain" evidence="10">
    <location>
        <begin position="228"/>
        <end position="444"/>
    </location>
</feature>
<dbReference type="NCBIfam" id="NF003802">
    <property type="entry name" value="PRK05388.1"/>
    <property type="match status" value="1"/>
</dbReference>
<dbReference type="Proteomes" id="UP000587396">
    <property type="component" value="Unassembled WGS sequence"/>
</dbReference>
<keyword evidence="6 10" id="KW-0028">Amino-acid biosynthesis</keyword>
<dbReference type="EC" id="2.3.1.1" evidence="10"/>
<keyword evidence="10" id="KW-0511">Multifunctional enzyme</keyword>
<evidence type="ECO:0000256" key="6">
    <source>
        <dbReference type="ARBA" id="ARBA00022605"/>
    </source>
</evidence>
<dbReference type="FunFam" id="3.60.70.12:FF:000001">
    <property type="entry name" value="Arginine biosynthesis bifunctional protein ArgJ, chloroplastic"/>
    <property type="match status" value="1"/>
</dbReference>
<evidence type="ECO:0000256" key="10">
    <source>
        <dbReference type="HAMAP-Rule" id="MF_01106"/>
    </source>
</evidence>
<dbReference type="GO" id="GO:0004358">
    <property type="term" value="F:L-glutamate N-acetyltransferase activity, acting on acetyl-L-ornithine as donor"/>
    <property type="evidence" value="ECO:0007669"/>
    <property type="project" value="UniProtKB-UniRule"/>
</dbReference>
<comment type="pathway">
    <text evidence="10">Amino-acid biosynthesis; L-arginine biosynthesis; L-ornithine and N-acetyl-L-glutamate from L-glutamate and N(2)-acetyl-L-ornithine (cyclic): step 1/1.</text>
</comment>
<dbReference type="NCBIfam" id="TIGR00120">
    <property type="entry name" value="ArgJ"/>
    <property type="match status" value="1"/>
</dbReference>
<dbReference type="EC" id="2.3.1.35" evidence="10"/>